<reference evidence="2 3" key="1">
    <citation type="journal article" date="2021" name="Elife">
        <title>Chloroplast acquisition without the gene transfer in kleptoplastic sea slugs, Plakobranchus ocellatus.</title>
        <authorList>
            <person name="Maeda T."/>
            <person name="Takahashi S."/>
            <person name="Yoshida T."/>
            <person name="Shimamura S."/>
            <person name="Takaki Y."/>
            <person name="Nagai Y."/>
            <person name="Toyoda A."/>
            <person name="Suzuki Y."/>
            <person name="Arimoto A."/>
            <person name="Ishii H."/>
            <person name="Satoh N."/>
            <person name="Nishiyama T."/>
            <person name="Hasebe M."/>
            <person name="Maruyama T."/>
            <person name="Minagawa J."/>
            <person name="Obokata J."/>
            <person name="Shigenobu S."/>
        </authorList>
    </citation>
    <scope>NUCLEOTIDE SEQUENCE [LARGE SCALE GENOMIC DNA]</scope>
</reference>
<comment type="caution">
    <text evidence="2">The sequence shown here is derived from an EMBL/GenBank/DDBJ whole genome shotgun (WGS) entry which is preliminary data.</text>
</comment>
<protein>
    <submittedName>
        <fullName evidence="2">Uncharacterized protein</fullName>
    </submittedName>
</protein>
<dbReference type="AlphaFoldDB" id="A0AAV4CSC4"/>
<gene>
    <name evidence="2" type="ORF">PoB_006129400</name>
</gene>
<evidence type="ECO:0000256" key="1">
    <source>
        <dbReference type="SAM" id="MobiDB-lite"/>
    </source>
</evidence>
<accession>A0AAV4CSC4</accession>
<keyword evidence="3" id="KW-1185">Reference proteome</keyword>
<feature type="region of interest" description="Disordered" evidence="1">
    <location>
        <begin position="66"/>
        <end position="107"/>
    </location>
</feature>
<proteinExistence type="predicted"/>
<dbReference type="EMBL" id="BLXT01006932">
    <property type="protein sequence ID" value="GFO34789.1"/>
    <property type="molecule type" value="Genomic_DNA"/>
</dbReference>
<evidence type="ECO:0000313" key="2">
    <source>
        <dbReference type="EMBL" id="GFO34789.1"/>
    </source>
</evidence>
<name>A0AAV4CSC4_9GAST</name>
<evidence type="ECO:0000313" key="3">
    <source>
        <dbReference type="Proteomes" id="UP000735302"/>
    </source>
</evidence>
<sequence>MTRNFYGGCCRGQKRMWQTREMMDPRYLGLVESVNTIGWPYGAAQRMFEPRMIFLIASETTRVSDSVRSDSGDWTERTRVSDSVRSDNGVRIETTRVSDSMRSDSWD</sequence>
<dbReference type="Proteomes" id="UP000735302">
    <property type="component" value="Unassembled WGS sequence"/>
</dbReference>
<organism evidence="2 3">
    <name type="scientific">Plakobranchus ocellatus</name>
    <dbReference type="NCBI Taxonomy" id="259542"/>
    <lineage>
        <taxon>Eukaryota</taxon>
        <taxon>Metazoa</taxon>
        <taxon>Spiralia</taxon>
        <taxon>Lophotrochozoa</taxon>
        <taxon>Mollusca</taxon>
        <taxon>Gastropoda</taxon>
        <taxon>Heterobranchia</taxon>
        <taxon>Euthyneura</taxon>
        <taxon>Panpulmonata</taxon>
        <taxon>Sacoglossa</taxon>
        <taxon>Placobranchoidea</taxon>
        <taxon>Plakobranchidae</taxon>
        <taxon>Plakobranchus</taxon>
    </lineage>
</organism>